<dbReference type="AlphaFoldDB" id="A0A0C9YTP3"/>
<evidence type="ECO:0000313" key="2">
    <source>
        <dbReference type="Proteomes" id="UP000054018"/>
    </source>
</evidence>
<dbReference type="InterPro" id="IPR041078">
    <property type="entry name" value="Plavaka"/>
</dbReference>
<name>A0A0C9YTP3_9AGAM</name>
<evidence type="ECO:0000313" key="1">
    <source>
        <dbReference type="EMBL" id="KIK17394.1"/>
    </source>
</evidence>
<keyword evidence="2" id="KW-1185">Reference proteome</keyword>
<sequence>ELVHAVWKILLDEDFVNAHKNGIVVKCYDGVYCHIFPQILTYLADYPEKVLLATIRDKGECLCPRCLLPRGYFSRLGLLSDLAA</sequence>
<accession>A0A0C9YTP3</accession>
<dbReference type="Pfam" id="PF18759">
    <property type="entry name" value="Plavaka"/>
    <property type="match status" value="1"/>
</dbReference>
<reference evidence="1 2" key="1">
    <citation type="submission" date="2014-04" db="EMBL/GenBank/DDBJ databases">
        <authorList>
            <consortium name="DOE Joint Genome Institute"/>
            <person name="Kuo A."/>
            <person name="Kohler A."/>
            <person name="Costa M.D."/>
            <person name="Nagy L.G."/>
            <person name="Floudas D."/>
            <person name="Copeland A."/>
            <person name="Barry K.W."/>
            <person name="Cichocki N."/>
            <person name="Veneault-Fourrey C."/>
            <person name="LaButti K."/>
            <person name="Lindquist E.A."/>
            <person name="Lipzen A."/>
            <person name="Lundell T."/>
            <person name="Morin E."/>
            <person name="Murat C."/>
            <person name="Sun H."/>
            <person name="Tunlid A."/>
            <person name="Henrissat B."/>
            <person name="Grigoriev I.V."/>
            <person name="Hibbett D.S."/>
            <person name="Martin F."/>
            <person name="Nordberg H.P."/>
            <person name="Cantor M.N."/>
            <person name="Hua S.X."/>
        </authorList>
    </citation>
    <scope>NUCLEOTIDE SEQUENCE [LARGE SCALE GENOMIC DNA]</scope>
    <source>
        <strain evidence="1 2">441</strain>
    </source>
</reference>
<gene>
    <name evidence="1" type="ORF">PISMIDRAFT_32062</name>
</gene>
<dbReference type="OrthoDB" id="3208495at2759"/>
<organism evidence="1 2">
    <name type="scientific">Pisolithus microcarpus 441</name>
    <dbReference type="NCBI Taxonomy" id="765257"/>
    <lineage>
        <taxon>Eukaryota</taxon>
        <taxon>Fungi</taxon>
        <taxon>Dikarya</taxon>
        <taxon>Basidiomycota</taxon>
        <taxon>Agaricomycotina</taxon>
        <taxon>Agaricomycetes</taxon>
        <taxon>Agaricomycetidae</taxon>
        <taxon>Boletales</taxon>
        <taxon>Sclerodermatineae</taxon>
        <taxon>Pisolithaceae</taxon>
        <taxon>Pisolithus</taxon>
    </lineage>
</organism>
<proteinExistence type="predicted"/>
<dbReference type="Proteomes" id="UP000054018">
    <property type="component" value="Unassembled WGS sequence"/>
</dbReference>
<dbReference type="HOGENOM" id="CLU_170045_1_1_1"/>
<protein>
    <submittedName>
        <fullName evidence="1">Uncharacterized protein</fullName>
    </submittedName>
</protein>
<dbReference type="STRING" id="765257.A0A0C9YTP3"/>
<feature type="non-terminal residue" evidence="1">
    <location>
        <position position="1"/>
    </location>
</feature>
<feature type="non-terminal residue" evidence="1">
    <location>
        <position position="84"/>
    </location>
</feature>
<reference evidence="2" key="2">
    <citation type="submission" date="2015-01" db="EMBL/GenBank/DDBJ databases">
        <title>Evolutionary Origins and Diversification of the Mycorrhizal Mutualists.</title>
        <authorList>
            <consortium name="DOE Joint Genome Institute"/>
            <consortium name="Mycorrhizal Genomics Consortium"/>
            <person name="Kohler A."/>
            <person name="Kuo A."/>
            <person name="Nagy L.G."/>
            <person name="Floudas D."/>
            <person name="Copeland A."/>
            <person name="Barry K.W."/>
            <person name="Cichocki N."/>
            <person name="Veneault-Fourrey C."/>
            <person name="LaButti K."/>
            <person name="Lindquist E.A."/>
            <person name="Lipzen A."/>
            <person name="Lundell T."/>
            <person name="Morin E."/>
            <person name="Murat C."/>
            <person name="Riley R."/>
            <person name="Ohm R."/>
            <person name="Sun H."/>
            <person name="Tunlid A."/>
            <person name="Henrissat B."/>
            <person name="Grigoriev I.V."/>
            <person name="Hibbett D.S."/>
            <person name="Martin F."/>
        </authorList>
    </citation>
    <scope>NUCLEOTIDE SEQUENCE [LARGE SCALE GENOMIC DNA]</scope>
    <source>
        <strain evidence="2">441</strain>
    </source>
</reference>
<dbReference type="EMBL" id="KN833829">
    <property type="protein sequence ID" value="KIK17394.1"/>
    <property type="molecule type" value="Genomic_DNA"/>
</dbReference>